<evidence type="ECO:0000313" key="1">
    <source>
        <dbReference type="EMBL" id="KAE8326621.1"/>
    </source>
</evidence>
<dbReference type="AlphaFoldDB" id="A0A5N6X0C1"/>
<organism evidence="1 2">
    <name type="scientific">Aspergillus sergii</name>
    <dbReference type="NCBI Taxonomy" id="1034303"/>
    <lineage>
        <taxon>Eukaryota</taxon>
        <taxon>Fungi</taxon>
        <taxon>Dikarya</taxon>
        <taxon>Ascomycota</taxon>
        <taxon>Pezizomycotina</taxon>
        <taxon>Eurotiomycetes</taxon>
        <taxon>Eurotiomycetidae</taxon>
        <taxon>Eurotiales</taxon>
        <taxon>Aspergillaceae</taxon>
        <taxon>Aspergillus</taxon>
        <taxon>Aspergillus subgen. Circumdati</taxon>
    </lineage>
</organism>
<name>A0A5N6X0C1_9EURO</name>
<dbReference type="Proteomes" id="UP000325945">
    <property type="component" value="Unassembled WGS sequence"/>
</dbReference>
<evidence type="ECO:0000313" key="2">
    <source>
        <dbReference type="Proteomes" id="UP000325945"/>
    </source>
</evidence>
<reference evidence="2" key="1">
    <citation type="submission" date="2019-04" db="EMBL/GenBank/DDBJ databases">
        <title>Friends and foes A comparative genomics studyof 23 Aspergillus species from section Flavi.</title>
        <authorList>
            <consortium name="DOE Joint Genome Institute"/>
            <person name="Kjaerbolling I."/>
            <person name="Vesth T."/>
            <person name="Frisvad J.C."/>
            <person name="Nybo J.L."/>
            <person name="Theobald S."/>
            <person name="Kildgaard S."/>
            <person name="Isbrandt T."/>
            <person name="Kuo A."/>
            <person name="Sato A."/>
            <person name="Lyhne E.K."/>
            <person name="Kogle M.E."/>
            <person name="Wiebenga A."/>
            <person name="Kun R.S."/>
            <person name="Lubbers R.J."/>
            <person name="Makela M.R."/>
            <person name="Barry K."/>
            <person name="Chovatia M."/>
            <person name="Clum A."/>
            <person name="Daum C."/>
            <person name="Haridas S."/>
            <person name="He G."/>
            <person name="LaButti K."/>
            <person name="Lipzen A."/>
            <person name="Mondo S."/>
            <person name="Riley R."/>
            <person name="Salamov A."/>
            <person name="Simmons B.A."/>
            <person name="Magnuson J.K."/>
            <person name="Henrissat B."/>
            <person name="Mortensen U.H."/>
            <person name="Larsen T.O."/>
            <person name="Devries R.P."/>
            <person name="Grigoriev I.V."/>
            <person name="Machida M."/>
            <person name="Baker S.E."/>
            <person name="Andersen M.R."/>
        </authorList>
    </citation>
    <scope>NUCLEOTIDE SEQUENCE [LARGE SCALE GENOMIC DNA]</scope>
    <source>
        <strain evidence="2">CBS 130017</strain>
    </source>
</reference>
<proteinExistence type="predicted"/>
<dbReference type="EMBL" id="ML741798">
    <property type="protein sequence ID" value="KAE8326621.1"/>
    <property type="molecule type" value="Genomic_DNA"/>
</dbReference>
<gene>
    <name evidence="1" type="ORF">BDV39DRAFT_176796</name>
</gene>
<keyword evidence="2" id="KW-1185">Reference proteome</keyword>
<protein>
    <submittedName>
        <fullName evidence="1">Uncharacterized protein</fullName>
    </submittedName>
</protein>
<accession>A0A5N6X0C1</accession>
<sequence>MYPLAYAPFLAGRTFSVLHALLTQHHTRKSVGLYHPTRNGERLVGEVANCDRKQYISDGVPETSFSTTGTSARGCRSAGF</sequence>